<dbReference type="CDD" id="cd04629">
    <property type="entry name" value="CBS_pair_bac"/>
    <property type="match status" value="1"/>
</dbReference>
<dbReference type="AlphaFoldDB" id="A0A918NEI9"/>
<dbReference type="Pfam" id="PF00571">
    <property type="entry name" value="CBS"/>
    <property type="match status" value="2"/>
</dbReference>
<dbReference type="PANTHER" id="PTHR48108">
    <property type="entry name" value="CBS DOMAIN-CONTAINING PROTEIN CBSX2, CHLOROPLASTIC"/>
    <property type="match status" value="1"/>
</dbReference>
<evidence type="ECO:0000313" key="5">
    <source>
        <dbReference type="Proteomes" id="UP000626148"/>
    </source>
</evidence>
<keyword evidence="2" id="KW-0129">CBS domain</keyword>
<feature type="domain" description="CBS" evidence="3">
    <location>
        <begin position="12"/>
        <end position="72"/>
    </location>
</feature>
<protein>
    <submittedName>
        <fullName evidence="4">CBS domain-containing protein</fullName>
    </submittedName>
</protein>
<keyword evidence="5" id="KW-1185">Reference proteome</keyword>
<dbReference type="PROSITE" id="PS51371">
    <property type="entry name" value="CBS"/>
    <property type="match status" value="2"/>
</dbReference>
<dbReference type="InterPro" id="IPR044729">
    <property type="entry name" value="CBS_bac"/>
</dbReference>
<sequence>MKQEPLTVADCMTPARVTIPVTATVTEAVQILLKHKLLGSPVVDERHHLVGYVSEQDCLKHMLADSYYREDSAQVSDVMRKDVLTVNGDLSIIDLAQTMTGEKPKKYPVVEHRRLIGEITRTDVLKALMSLRSWHQKTA</sequence>
<dbReference type="SMART" id="SM00116">
    <property type="entry name" value="CBS"/>
    <property type="match status" value="2"/>
</dbReference>
<accession>A0A918NEI9</accession>
<proteinExistence type="predicted"/>
<dbReference type="InterPro" id="IPR046342">
    <property type="entry name" value="CBS_dom_sf"/>
</dbReference>
<evidence type="ECO:0000313" key="4">
    <source>
        <dbReference type="EMBL" id="GGX64562.1"/>
    </source>
</evidence>
<dbReference type="PANTHER" id="PTHR48108:SF26">
    <property type="entry name" value="CBS DOMAIN-CONTAINING PROTEIN DDB_G0289609"/>
    <property type="match status" value="1"/>
</dbReference>
<dbReference type="InterPro" id="IPR051462">
    <property type="entry name" value="CBS_domain-containing"/>
</dbReference>
<reference evidence="4" key="2">
    <citation type="submission" date="2020-09" db="EMBL/GenBank/DDBJ databases">
        <authorList>
            <person name="Sun Q."/>
            <person name="Kim S."/>
        </authorList>
    </citation>
    <scope>NUCLEOTIDE SEQUENCE</scope>
    <source>
        <strain evidence="4">KCTC 22169</strain>
    </source>
</reference>
<comment type="caution">
    <text evidence="4">The sequence shown here is derived from an EMBL/GenBank/DDBJ whole genome shotgun (WGS) entry which is preliminary data.</text>
</comment>
<evidence type="ECO:0000256" key="2">
    <source>
        <dbReference type="PROSITE-ProRule" id="PRU00703"/>
    </source>
</evidence>
<dbReference type="Gene3D" id="3.10.580.10">
    <property type="entry name" value="CBS-domain"/>
    <property type="match status" value="1"/>
</dbReference>
<reference evidence="4" key="1">
    <citation type="journal article" date="2014" name="Int. J. Syst. Evol. Microbiol.">
        <title>Complete genome sequence of Corynebacterium casei LMG S-19264T (=DSM 44701T), isolated from a smear-ripened cheese.</title>
        <authorList>
            <consortium name="US DOE Joint Genome Institute (JGI-PGF)"/>
            <person name="Walter F."/>
            <person name="Albersmeier A."/>
            <person name="Kalinowski J."/>
            <person name="Ruckert C."/>
        </authorList>
    </citation>
    <scope>NUCLEOTIDE SEQUENCE</scope>
    <source>
        <strain evidence="4">KCTC 22169</strain>
    </source>
</reference>
<dbReference type="InterPro" id="IPR000644">
    <property type="entry name" value="CBS_dom"/>
</dbReference>
<name>A0A918NEI9_9GAMM</name>
<evidence type="ECO:0000256" key="1">
    <source>
        <dbReference type="ARBA" id="ARBA00022737"/>
    </source>
</evidence>
<keyword evidence="1" id="KW-0677">Repeat</keyword>
<dbReference type="RefSeq" id="WP_189611150.1">
    <property type="nucleotide sequence ID" value="NZ_BMXR01000009.1"/>
</dbReference>
<dbReference type="Proteomes" id="UP000626148">
    <property type="component" value="Unassembled WGS sequence"/>
</dbReference>
<feature type="domain" description="CBS" evidence="3">
    <location>
        <begin position="79"/>
        <end position="138"/>
    </location>
</feature>
<gene>
    <name evidence="4" type="ORF">GCM10007392_35460</name>
</gene>
<organism evidence="4 5">
    <name type="scientific">Saccharospirillum salsuginis</name>
    <dbReference type="NCBI Taxonomy" id="418750"/>
    <lineage>
        <taxon>Bacteria</taxon>
        <taxon>Pseudomonadati</taxon>
        <taxon>Pseudomonadota</taxon>
        <taxon>Gammaproteobacteria</taxon>
        <taxon>Oceanospirillales</taxon>
        <taxon>Saccharospirillaceae</taxon>
        <taxon>Saccharospirillum</taxon>
    </lineage>
</organism>
<evidence type="ECO:0000259" key="3">
    <source>
        <dbReference type="PROSITE" id="PS51371"/>
    </source>
</evidence>
<dbReference type="EMBL" id="BMXR01000009">
    <property type="protein sequence ID" value="GGX64562.1"/>
    <property type="molecule type" value="Genomic_DNA"/>
</dbReference>
<dbReference type="SUPFAM" id="SSF54631">
    <property type="entry name" value="CBS-domain pair"/>
    <property type="match status" value="1"/>
</dbReference>